<accession>A0AAN9KDD1</accession>
<reference evidence="1 2" key="1">
    <citation type="submission" date="2024-01" db="EMBL/GenBank/DDBJ databases">
        <title>The genomes of 5 underutilized Papilionoideae crops provide insights into root nodulation and disease resistanc.</title>
        <authorList>
            <person name="Jiang F."/>
        </authorList>
    </citation>
    <scope>NUCLEOTIDE SEQUENCE [LARGE SCALE GENOMIC DNA]</scope>
    <source>
        <strain evidence="1">LVBAO_FW01</strain>
        <tissue evidence="1">Leaves</tissue>
    </source>
</reference>
<dbReference type="AlphaFoldDB" id="A0AAN9KDD1"/>
<dbReference type="Proteomes" id="UP001367508">
    <property type="component" value="Unassembled WGS sequence"/>
</dbReference>
<sequence>MKRIGGFFINFFSLDPRGILDHRGFHYCKGRRHEGLVFFKNGKSRSKKQRTLSQACAPGLEETAIPIDSGLKLHMKILPPRRSNLASVIFSAKELMRKRYYAFAHRIWAFMKRHEPIWLLPMVSKTLA</sequence>
<dbReference type="EMBL" id="JAYMYQ010000008">
    <property type="protein sequence ID" value="KAK7315357.1"/>
    <property type="molecule type" value="Genomic_DNA"/>
</dbReference>
<organism evidence="1 2">
    <name type="scientific">Canavalia gladiata</name>
    <name type="common">Sword bean</name>
    <name type="synonym">Dolichos gladiatus</name>
    <dbReference type="NCBI Taxonomy" id="3824"/>
    <lineage>
        <taxon>Eukaryota</taxon>
        <taxon>Viridiplantae</taxon>
        <taxon>Streptophyta</taxon>
        <taxon>Embryophyta</taxon>
        <taxon>Tracheophyta</taxon>
        <taxon>Spermatophyta</taxon>
        <taxon>Magnoliopsida</taxon>
        <taxon>eudicotyledons</taxon>
        <taxon>Gunneridae</taxon>
        <taxon>Pentapetalae</taxon>
        <taxon>rosids</taxon>
        <taxon>fabids</taxon>
        <taxon>Fabales</taxon>
        <taxon>Fabaceae</taxon>
        <taxon>Papilionoideae</taxon>
        <taxon>50 kb inversion clade</taxon>
        <taxon>NPAAA clade</taxon>
        <taxon>indigoferoid/millettioid clade</taxon>
        <taxon>Phaseoleae</taxon>
        <taxon>Canavalia</taxon>
    </lineage>
</organism>
<evidence type="ECO:0000313" key="1">
    <source>
        <dbReference type="EMBL" id="KAK7315357.1"/>
    </source>
</evidence>
<keyword evidence="2" id="KW-1185">Reference proteome</keyword>
<gene>
    <name evidence="1" type="ORF">VNO77_33901</name>
</gene>
<comment type="caution">
    <text evidence="1">The sequence shown here is derived from an EMBL/GenBank/DDBJ whole genome shotgun (WGS) entry which is preliminary data.</text>
</comment>
<proteinExistence type="predicted"/>
<protein>
    <submittedName>
        <fullName evidence="1">Uncharacterized protein</fullName>
    </submittedName>
</protein>
<name>A0AAN9KDD1_CANGL</name>
<evidence type="ECO:0000313" key="2">
    <source>
        <dbReference type="Proteomes" id="UP001367508"/>
    </source>
</evidence>